<dbReference type="PANTHER" id="PTHR33154">
    <property type="entry name" value="TRANSCRIPTIONAL REGULATOR, ARSR FAMILY"/>
    <property type="match status" value="1"/>
</dbReference>
<dbReference type="NCBIfam" id="NF033788">
    <property type="entry name" value="HTH_metalloreg"/>
    <property type="match status" value="1"/>
</dbReference>
<dbReference type="PROSITE" id="PS50987">
    <property type="entry name" value="HTH_ARSR_2"/>
    <property type="match status" value="1"/>
</dbReference>
<dbReference type="InterPro" id="IPR051081">
    <property type="entry name" value="HTH_MetalResp_TranReg"/>
</dbReference>
<evidence type="ECO:0000259" key="4">
    <source>
        <dbReference type="PROSITE" id="PS50987"/>
    </source>
</evidence>
<dbReference type="Proteomes" id="UP000540909">
    <property type="component" value="Unassembled WGS sequence"/>
</dbReference>
<dbReference type="GO" id="GO:0003700">
    <property type="term" value="F:DNA-binding transcription factor activity"/>
    <property type="evidence" value="ECO:0007669"/>
    <property type="project" value="InterPro"/>
</dbReference>
<proteinExistence type="predicted"/>
<dbReference type="SMART" id="SM00418">
    <property type="entry name" value="HTH_ARSR"/>
    <property type="match status" value="1"/>
</dbReference>
<dbReference type="InterPro" id="IPR036388">
    <property type="entry name" value="WH-like_DNA-bd_sf"/>
</dbReference>
<dbReference type="Pfam" id="PF01022">
    <property type="entry name" value="HTH_5"/>
    <property type="match status" value="1"/>
</dbReference>
<evidence type="ECO:0000256" key="3">
    <source>
        <dbReference type="ARBA" id="ARBA00023163"/>
    </source>
</evidence>
<sequence length="155" mass="17735">MADSLSADLLRPFLVFHHYWRIRFYEYATVLNYFTAALPRYRMPLPKPEPGMTGQELHKLAGKAHEASDLLKALAHHTRLLILCILAKEERTVGEIENILGIQQAMVSQQLARLRLEGLVNTRRQGRLVYYSIGNVSVLAFLESLFDLFPIAENL</sequence>
<evidence type="ECO:0000256" key="2">
    <source>
        <dbReference type="ARBA" id="ARBA00023125"/>
    </source>
</evidence>
<keyword evidence="2 5" id="KW-0238">DNA-binding</keyword>
<evidence type="ECO:0000256" key="1">
    <source>
        <dbReference type="ARBA" id="ARBA00023015"/>
    </source>
</evidence>
<accession>A0A7W6R8N3</accession>
<comment type="caution">
    <text evidence="5">The sequence shown here is derived from an EMBL/GenBank/DDBJ whole genome shotgun (WGS) entry which is preliminary data.</text>
</comment>
<dbReference type="InterPro" id="IPR001845">
    <property type="entry name" value="HTH_ArsR_DNA-bd_dom"/>
</dbReference>
<protein>
    <submittedName>
        <fullName evidence="5">DNA-binding transcriptional ArsR family regulator</fullName>
    </submittedName>
</protein>
<dbReference type="SUPFAM" id="SSF46785">
    <property type="entry name" value="Winged helix' DNA-binding domain"/>
    <property type="match status" value="1"/>
</dbReference>
<dbReference type="Gene3D" id="1.10.10.10">
    <property type="entry name" value="Winged helix-like DNA-binding domain superfamily/Winged helix DNA-binding domain"/>
    <property type="match status" value="1"/>
</dbReference>
<dbReference type="PANTHER" id="PTHR33154:SF28">
    <property type="entry name" value="HTH-TYPE TRANSCRIPTIONAL REGULATOR YGAV-RELATED"/>
    <property type="match status" value="1"/>
</dbReference>
<dbReference type="CDD" id="cd00090">
    <property type="entry name" value="HTH_ARSR"/>
    <property type="match status" value="1"/>
</dbReference>
<dbReference type="AlphaFoldDB" id="A0A7W6R8N3"/>
<keyword evidence="3" id="KW-0804">Transcription</keyword>
<dbReference type="EMBL" id="JACIFY010000025">
    <property type="protein sequence ID" value="MBB4238734.1"/>
    <property type="molecule type" value="Genomic_DNA"/>
</dbReference>
<gene>
    <name evidence="5" type="ORF">GGD57_005349</name>
</gene>
<dbReference type="InterPro" id="IPR036390">
    <property type="entry name" value="WH_DNA-bd_sf"/>
</dbReference>
<dbReference type="PRINTS" id="PR00778">
    <property type="entry name" value="HTHARSR"/>
</dbReference>
<evidence type="ECO:0000313" key="6">
    <source>
        <dbReference type="Proteomes" id="UP000540909"/>
    </source>
</evidence>
<keyword evidence="1" id="KW-0805">Transcription regulation</keyword>
<dbReference type="InterPro" id="IPR011991">
    <property type="entry name" value="ArsR-like_HTH"/>
</dbReference>
<feature type="domain" description="HTH arsR-type" evidence="4">
    <location>
        <begin position="60"/>
        <end position="153"/>
    </location>
</feature>
<dbReference type="GO" id="GO:0003677">
    <property type="term" value="F:DNA binding"/>
    <property type="evidence" value="ECO:0007669"/>
    <property type="project" value="UniProtKB-KW"/>
</dbReference>
<organism evidence="5 6">
    <name type="scientific">Rhizobium esperanzae</name>
    <dbReference type="NCBI Taxonomy" id="1967781"/>
    <lineage>
        <taxon>Bacteria</taxon>
        <taxon>Pseudomonadati</taxon>
        <taxon>Pseudomonadota</taxon>
        <taxon>Alphaproteobacteria</taxon>
        <taxon>Hyphomicrobiales</taxon>
        <taxon>Rhizobiaceae</taxon>
        <taxon>Rhizobium/Agrobacterium group</taxon>
        <taxon>Rhizobium</taxon>
    </lineage>
</organism>
<reference evidence="5 6" key="1">
    <citation type="submission" date="2020-08" db="EMBL/GenBank/DDBJ databases">
        <title>Genomic Encyclopedia of Type Strains, Phase IV (KMG-V): Genome sequencing to study the core and pangenomes of soil and plant-associated prokaryotes.</title>
        <authorList>
            <person name="Whitman W."/>
        </authorList>
    </citation>
    <scope>NUCLEOTIDE SEQUENCE [LARGE SCALE GENOMIC DNA]</scope>
    <source>
        <strain evidence="5 6">SEMIA 4089</strain>
    </source>
</reference>
<evidence type="ECO:0000313" key="5">
    <source>
        <dbReference type="EMBL" id="MBB4238734.1"/>
    </source>
</evidence>
<name>A0A7W6R8N3_9HYPH</name>